<name>A0A0E0LUE1_ORYPU</name>
<sequence length="148" mass="16328">MAMMAGGHAVGTMLPGRKQSTSADGDGRSEEARRRLAAVTTKKLTDVQRRNSVGDKGCRRLGVATKKLARADERRQSSRTTGTGDEEARGCPVVQWRGDETRLLKNRIPSTKTTFTFTLILWKVLACKLIWKYMQANHAGIEKGKHGS</sequence>
<dbReference type="EnsemblPlants" id="OPUNC08G11730.1">
    <property type="protein sequence ID" value="OPUNC08G11730.1"/>
    <property type="gene ID" value="OPUNC08G11730"/>
</dbReference>
<dbReference type="Gramene" id="OPUNC08G11730.1">
    <property type="protein sequence ID" value="OPUNC08G11730.1"/>
    <property type="gene ID" value="OPUNC08G11730"/>
</dbReference>
<reference evidence="2" key="1">
    <citation type="submission" date="2015-04" db="UniProtKB">
        <authorList>
            <consortium name="EnsemblPlants"/>
        </authorList>
    </citation>
    <scope>IDENTIFICATION</scope>
</reference>
<organism evidence="2">
    <name type="scientific">Oryza punctata</name>
    <name type="common">Red rice</name>
    <dbReference type="NCBI Taxonomy" id="4537"/>
    <lineage>
        <taxon>Eukaryota</taxon>
        <taxon>Viridiplantae</taxon>
        <taxon>Streptophyta</taxon>
        <taxon>Embryophyta</taxon>
        <taxon>Tracheophyta</taxon>
        <taxon>Spermatophyta</taxon>
        <taxon>Magnoliopsida</taxon>
        <taxon>Liliopsida</taxon>
        <taxon>Poales</taxon>
        <taxon>Poaceae</taxon>
        <taxon>BOP clade</taxon>
        <taxon>Oryzoideae</taxon>
        <taxon>Oryzeae</taxon>
        <taxon>Oryzinae</taxon>
        <taxon>Oryza</taxon>
    </lineage>
</organism>
<feature type="region of interest" description="Disordered" evidence="1">
    <location>
        <begin position="65"/>
        <end position="92"/>
    </location>
</feature>
<protein>
    <submittedName>
        <fullName evidence="2">Uncharacterized protein</fullName>
    </submittedName>
</protein>
<accession>A0A0E0LUE1</accession>
<feature type="compositionally biased region" description="Basic and acidic residues" evidence="1">
    <location>
        <begin position="25"/>
        <end position="34"/>
    </location>
</feature>
<dbReference type="AlphaFoldDB" id="A0A0E0LUE1"/>
<reference evidence="2" key="2">
    <citation type="submission" date="2018-05" db="EMBL/GenBank/DDBJ databases">
        <title>OpunRS2 (Oryza punctata Reference Sequence Version 2).</title>
        <authorList>
            <person name="Zhang J."/>
            <person name="Kudrna D."/>
            <person name="Lee S."/>
            <person name="Talag J."/>
            <person name="Welchert J."/>
            <person name="Wing R.A."/>
        </authorList>
    </citation>
    <scope>NUCLEOTIDE SEQUENCE [LARGE SCALE GENOMIC DNA]</scope>
</reference>
<feature type="region of interest" description="Disordered" evidence="1">
    <location>
        <begin position="1"/>
        <end position="34"/>
    </location>
</feature>
<dbReference type="Proteomes" id="UP000026962">
    <property type="component" value="Chromosome 8"/>
</dbReference>
<evidence type="ECO:0000313" key="2">
    <source>
        <dbReference type="EnsemblPlants" id="OPUNC08G11730.1"/>
    </source>
</evidence>
<dbReference type="HOGENOM" id="CLU_1761764_0_0_1"/>
<evidence type="ECO:0000256" key="1">
    <source>
        <dbReference type="SAM" id="MobiDB-lite"/>
    </source>
</evidence>
<proteinExistence type="predicted"/>
<evidence type="ECO:0000313" key="3">
    <source>
        <dbReference type="Proteomes" id="UP000026962"/>
    </source>
</evidence>
<keyword evidence="3" id="KW-1185">Reference proteome</keyword>